<comment type="caution">
    <text evidence="2">The sequence shown here is derived from an EMBL/GenBank/DDBJ whole genome shotgun (WGS) entry which is preliminary data.</text>
</comment>
<feature type="chain" id="PRO_5043754430" description="Secreted protein" evidence="1">
    <location>
        <begin position="22"/>
        <end position="183"/>
    </location>
</feature>
<reference evidence="2 3" key="1">
    <citation type="submission" date="2024-01" db="EMBL/GenBank/DDBJ databases">
        <title>A draft genome for a cacao thread blight-causing isolate of Paramarasmius palmivorus.</title>
        <authorList>
            <person name="Baruah I.K."/>
            <person name="Bukari Y."/>
            <person name="Amoako-Attah I."/>
            <person name="Meinhardt L.W."/>
            <person name="Bailey B.A."/>
            <person name="Cohen S.P."/>
        </authorList>
    </citation>
    <scope>NUCLEOTIDE SEQUENCE [LARGE SCALE GENOMIC DNA]</scope>
    <source>
        <strain evidence="2 3">GH-12</strain>
    </source>
</reference>
<gene>
    <name evidence="2" type="ORF">VNI00_013412</name>
</gene>
<evidence type="ECO:0000313" key="2">
    <source>
        <dbReference type="EMBL" id="KAK7032044.1"/>
    </source>
</evidence>
<accession>A0AAW0BYZ9</accession>
<sequence length="183" mass="19512">MFSKKFSALFVILASGLSVVAVDTSNCNSVGKETVGDKKVLLETFNCPGKAGTDSLGESKIQSGFQNVCGAQCDTSCYTNTQPPYYNTGDCQVITDALYYLSQKNVNGQTFDIPQNQVVTLSYATCQYSFVNNWPSTELQYCRNDFGSVGKYISGACGGGGACVAKDGGWTISAQYTKPIPGN</sequence>
<proteinExistence type="predicted"/>
<dbReference type="EMBL" id="JAYKXP010000068">
    <property type="protein sequence ID" value="KAK7032044.1"/>
    <property type="molecule type" value="Genomic_DNA"/>
</dbReference>
<feature type="signal peptide" evidence="1">
    <location>
        <begin position="1"/>
        <end position="21"/>
    </location>
</feature>
<evidence type="ECO:0008006" key="4">
    <source>
        <dbReference type="Google" id="ProtNLM"/>
    </source>
</evidence>
<protein>
    <recommendedName>
        <fullName evidence="4">Secreted protein</fullName>
    </recommendedName>
</protein>
<evidence type="ECO:0000313" key="3">
    <source>
        <dbReference type="Proteomes" id="UP001383192"/>
    </source>
</evidence>
<keyword evidence="1" id="KW-0732">Signal</keyword>
<evidence type="ECO:0000256" key="1">
    <source>
        <dbReference type="SAM" id="SignalP"/>
    </source>
</evidence>
<dbReference type="AlphaFoldDB" id="A0AAW0BYZ9"/>
<keyword evidence="3" id="KW-1185">Reference proteome</keyword>
<name>A0AAW0BYZ9_9AGAR</name>
<dbReference type="Proteomes" id="UP001383192">
    <property type="component" value="Unassembled WGS sequence"/>
</dbReference>
<organism evidence="2 3">
    <name type="scientific">Paramarasmius palmivorus</name>
    <dbReference type="NCBI Taxonomy" id="297713"/>
    <lineage>
        <taxon>Eukaryota</taxon>
        <taxon>Fungi</taxon>
        <taxon>Dikarya</taxon>
        <taxon>Basidiomycota</taxon>
        <taxon>Agaricomycotina</taxon>
        <taxon>Agaricomycetes</taxon>
        <taxon>Agaricomycetidae</taxon>
        <taxon>Agaricales</taxon>
        <taxon>Marasmiineae</taxon>
        <taxon>Marasmiaceae</taxon>
        <taxon>Paramarasmius</taxon>
    </lineage>
</organism>